<accession>A0A9D7XCC9</accession>
<dbReference type="InterPro" id="IPR051781">
    <property type="entry name" value="Metallo-dep_Hydrolase"/>
</dbReference>
<dbReference type="Pfam" id="PF01979">
    <property type="entry name" value="Amidohydro_1"/>
    <property type="match status" value="1"/>
</dbReference>
<keyword evidence="1" id="KW-0472">Membrane</keyword>
<dbReference type="SUPFAM" id="SSF51338">
    <property type="entry name" value="Composite domain of metallo-dependent hydrolases"/>
    <property type="match status" value="1"/>
</dbReference>
<evidence type="ECO:0000256" key="1">
    <source>
        <dbReference type="SAM" id="Phobius"/>
    </source>
</evidence>
<dbReference type="Gene3D" id="3.20.20.140">
    <property type="entry name" value="Metal-dependent hydrolases"/>
    <property type="match status" value="1"/>
</dbReference>
<organism evidence="3 4">
    <name type="scientific">Candidatus Defluviibacterium haderslevense</name>
    <dbReference type="NCBI Taxonomy" id="2981993"/>
    <lineage>
        <taxon>Bacteria</taxon>
        <taxon>Pseudomonadati</taxon>
        <taxon>Bacteroidota</taxon>
        <taxon>Saprospiria</taxon>
        <taxon>Saprospirales</taxon>
        <taxon>Saprospiraceae</taxon>
        <taxon>Candidatus Defluviibacterium</taxon>
    </lineage>
</organism>
<dbReference type="InterPro" id="IPR006680">
    <property type="entry name" value="Amidohydro-rel"/>
</dbReference>
<keyword evidence="1" id="KW-0812">Transmembrane</keyword>
<reference evidence="3 4" key="1">
    <citation type="submission" date="2020-10" db="EMBL/GenBank/DDBJ databases">
        <title>Connecting structure to function with the recovery of over 1000 high-quality activated sludge metagenome-assembled genomes encoding full-length rRNA genes using long-read sequencing.</title>
        <authorList>
            <person name="Singleton C.M."/>
            <person name="Petriglieri F."/>
            <person name="Kristensen J.M."/>
            <person name="Kirkegaard R.H."/>
            <person name="Michaelsen T.Y."/>
            <person name="Andersen M.H."/>
            <person name="Karst S.M."/>
            <person name="Dueholm M.S."/>
            <person name="Nielsen P.H."/>
            <person name="Albertsen M."/>
        </authorList>
    </citation>
    <scope>NUCLEOTIDE SEQUENCE [LARGE SCALE GENOMIC DNA]</scope>
    <source>
        <strain evidence="3">Ribe_18-Q3-R11-54_BAT3C.373</strain>
    </source>
</reference>
<feature type="domain" description="Amidohydrolase-related" evidence="2">
    <location>
        <begin position="309"/>
        <end position="425"/>
    </location>
</feature>
<dbReference type="SUPFAM" id="SSF51556">
    <property type="entry name" value="Metallo-dependent hydrolases"/>
    <property type="match status" value="1"/>
</dbReference>
<dbReference type="InterPro" id="IPR011059">
    <property type="entry name" value="Metal-dep_hydrolase_composite"/>
</dbReference>
<evidence type="ECO:0000313" key="3">
    <source>
        <dbReference type="EMBL" id="MBK9716634.1"/>
    </source>
</evidence>
<sequence>MKQNKIHLTGKKLNMSLIKINRLWVHLMIFNFIFISFINAQIPALDQQKDIVLKGGRIHVGNGQIIESGIIVLSKSKIKYVGTDYKVLNQNEIEIDISNKEVYPGFIAPNSTVGLAEIELVKATVDQRELGAMNPNIRSIIAYNTDSKIIPTLRSNGVLLSQISPVGGVISGQTAIVEMDAWNWEDAAYKSDEGISLNWPNSNFNQGWWGEPQKTSKNDQYEKEILALKNYFDQAKSYATIVNQSEKNLAFESMRGLWNGTKKLYIHVDFAKTIIHSIQFAEKYGIKPVIVGGADSWRITDFLKTHNIPIILNQAHSLPIREDESISQSYKTPYLLSEAGILFCLSMDGFWQQRNLAFQAGQAIAFGLSKEAALSSITYNTAKILGIDQSVGTLEIGKDATLFISEGDALDIKTQNIIKAYIRGKEIDLDNVHKQLYKKYNSKYHPELR</sequence>
<dbReference type="AlphaFoldDB" id="A0A9D7XCC9"/>
<feature type="transmembrane region" description="Helical" evidence="1">
    <location>
        <begin position="21"/>
        <end position="40"/>
    </location>
</feature>
<protein>
    <submittedName>
        <fullName evidence="3">Amidohydrolase family protein</fullName>
    </submittedName>
</protein>
<dbReference type="PANTHER" id="PTHR43135">
    <property type="entry name" value="ALPHA-D-RIBOSE 1-METHYLPHOSPHONATE 5-TRIPHOSPHATE DIPHOSPHATASE"/>
    <property type="match status" value="1"/>
</dbReference>
<evidence type="ECO:0000313" key="4">
    <source>
        <dbReference type="Proteomes" id="UP000808349"/>
    </source>
</evidence>
<name>A0A9D7XCC9_9BACT</name>
<keyword evidence="1" id="KW-1133">Transmembrane helix</keyword>
<dbReference type="GO" id="GO:0016810">
    <property type="term" value="F:hydrolase activity, acting on carbon-nitrogen (but not peptide) bonds"/>
    <property type="evidence" value="ECO:0007669"/>
    <property type="project" value="InterPro"/>
</dbReference>
<comment type="caution">
    <text evidence="3">The sequence shown here is derived from an EMBL/GenBank/DDBJ whole genome shotgun (WGS) entry which is preliminary data.</text>
</comment>
<dbReference type="Proteomes" id="UP000808349">
    <property type="component" value="Unassembled WGS sequence"/>
</dbReference>
<evidence type="ECO:0000259" key="2">
    <source>
        <dbReference type="Pfam" id="PF01979"/>
    </source>
</evidence>
<proteinExistence type="predicted"/>
<gene>
    <name evidence="3" type="ORF">IPO85_03785</name>
</gene>
<dbReference type="EMBL" id="JADKFW010000004">
    <property type="protein sequence ID" value="MBK9716634.1"/>
    <property type="molecule type" value="Genomic_DNA"/>
</dbReference>
<dbReference type="PANTHER" id="PTHR43135:SF3">
    <property type="entry name" value="ALPHA-D-RIBOSE 1-METHYLPHOSPHONATE 5-TRIPHOSPHATE DIPHOSPHATASE"/>
    <property type="match status" value="1"/>
</dbReference>
<dbReference type="InterPro" id="IPR032466">
    <property type="entry name" value="Metal_Hydrolase"/>
</dbReference>